<keyword evidence="1" id="KW-0472">Membrane</keyword>
<name>A0A0F9L7H7_9ZZZZ</name>
<feature type="transmembrane region" description="Helical" evidence="1">
    <location>
        <begin position="15"/>
        <end position="36"/>
    </location>
</feature>
<comment type="caution">
    <text evidence="2">The sequence shown here is derived from an EMBL/GenBank/DDBJ whole genome shotgun (WGS) entry which is preliminary data.</text>
</comment>
<feature type="transmembrane region" description="Helical" evidence="1">
    <location>
        <begin position="42"/>
        <end position="63"/>
    </location>
</feature>
<protein>
    <recommendedName>
        <fullName evidence="3">Zinc-ribbon domain-containing protein</fullName>
    </recommendedName>
</protein>
<evidence type="ECO:0000256" key="1">
    <source>
        <dbReference type="SAM" id="Phobius"/>
    </source>
</evidence>
<sequence>MTSVINKKKSSPRKVLFKFILLIVYLSVLFFVYILFKERGANPFILIILLLFVFMTPVGLFLNRNKKSLYSRMFPDKKKRIALNTRRRKDTFKIKERKQPQPKVFKHISLDFSYSKPLIGRCENCGNILPNFVKKCPFCGKQSTT</sequence>
<organism evidence="2">
    <name type="scientific">marine sediment metagenome</name>
    <dbReference type="NCBI Taxonomy" id="412755"/>
    <lineage>
        <taxon>unclassified sequences</taxon>
        <taxon>metagenomes</taxon>
        <taxon>ecological metagenomes</taxon>
    </lineage>
</organism>
<gene>
    <name evidence="2" type="ORF">LCGC14_1248560</name>
</gene>
<accession>A0A0F9L7H7</accession>
<keyword evidence="1" id="KW-0812">Transmembrane</keyword>
<dbReference type="EMBL" id="LAZR01006815">
    <property type="protein sequence ID" value="KKM89448.1"/>
    <property type="molecule type" value="Genomic_DNA"/>
</dbReference>
<evidence type="ECO:0008006" key="3">
    <source>
        <dbReference type="Google" id="ProtNLM"/>
    </source>
</evidence>
<reference evidence="2" key="1">
    <citation type="journal article" date="2015" name="Nature">
        <title>Complex archaea that bridge the gap between prokaryotes and eukaryotes.</title>
        <authorList>
            <person name="Spang A."/>
            <person name="Saw J.H."/>
            <person name="Jorgensen S.L."/>
            <person name="Zaremba-Niedzwiedzka K."/>
            <person name="Martijn J."/>
            <person name="Lind A.E."/>
            <person name="van Eijk R."/>
            <person name="Schleper C."/>
            <person name="Guy L."/>
            <person name="Ettema T.J."/>
        </authorList>
    </citation>
    <scope>NUCLEOTIDE SEQUENCE</scope>
</reference>
<evidence type="ECO:0000313" key="2">
    <source>
        <dbReference type="EMBL" id="KKM89448.1"/>
    </source>
</evidence>
<dbReference type="AlphaFoldDB" id="A0A0F9L7H7"/>
<proteinExistence type="predicted"/>
<keyword evidence="1" id="KW-1133">Transmembrane helix</keyword>